<protein>
    <submittedName>
        <fullName evidence="1">Uncharacterized protein</fullName>
    </submittedName>
</protein>
<dbReference type="GeneID" id="18919309"/>
<dbReference type="RefSeq" id="XP_007402703.1">
    <property type="nucleotide sequence ID" value="XM_007402641.1"/>
</dbReference>
<evidence type="ECO:0000313" key="1">
    <source>
        <dbReference type="EMBL" id="EKM48746.1"/>
    </source>
</evidence>
<name>K5UGY9_PHACS</name>
<dbReference type="HOGENOM" id="CLU_110346_0_0_1"/>
<evidence type="ECO:0000313" key="2">
    <source>
        <dbReference type="Proteomes" id="UP000008370"/>
    </source>
</evidence>
<dbReference type="EMBL" id="JH930768">
    <property type="protein sequence ID" value="EKM48746.1"/>
    <property type="molecule type" value="Genomic_DNA"/>
</dbReference>
<gene>
    <name evidence="1" type="ORF">PHACADRAFT_266169</name>
</gene>
<dbReference type="AlphaFoldDB" id="K5UGY9"/>
<dbReference type="InParanoid" id="K5UGY9"/>
<accession>K5UGY9</accession>
<reference evidence="1 2" key="1">
    <citation type="journal article" date="2012" name="BMC Genomics">
        <title>Comparative genomics of the white-rot fungi, Phanerochaete carnosa and P. chrysosporium, to elucidate the genetic basis of the distinct wood types they colonize.</title>
        <authorList>
            <person name="Suzuki H."/>
            <person name="MacDonald J."/>
            <person name="Syed K."/>
            <person name="Salamov A."/>
            <person name="Hori C."/>
            <person name="Aerts A."/>
            <person name="Henrissat B."/>
            <person name="Wiebenga A."/>
            <person name="vanKuyk P.A."/>
            <person name="Barry K."/>
            <person name="Lindquist E."/>
            <person name="LaButti K."/>
            <person name="Lapidus A."/>
            <person name="Lucas S."/>
            <person name="Coutinho P."/>
            <person name="Gong Y."/>
            <person name="Samejima M."/>
            <person name="Mahadevan R."/>
            <person name="Abou-Zaid M."/>
            <person name="de Vries R.P."/>
            <person name="Igarashi K."/>
            <person name="Yadav J.S."/>
            <person name="Grigoriev I.V."/>
            <person name="Master E.R."/>
        </authorList>
    </citation>
    <scope>NUCLEOTIDE SEQUENCE [LARGE SCALE GENOMIC DNA]</scope>
    <source>
        <strain evidence="1 2">HHB-10118-sp</strain>
    </source>
</reference>
<dbReference type="KEGG" id="pco:PHACADRAFT_266169"/>
<proteinExistence type="predicted"/>
<keyword evidence="2" id="KW-1185">Reference proteome</keyword>
<organism evidence="1 2">
    <name type="scientific">Phanerochaete carnosa (strain HHB-10118-sp)</name>
    <name type="common">White-rot fungus</name>
    <name type="synonym">Peniophora carnosa</name>
    <dbReference type="NCBI Taxonomy" id="650164"/>
    <lineage>
        <taxon>Eukaryota</taxon>
        <taxon>Fungi</taxon>
        <taxon>Dikarya</taxon>
        <taxon>Basidiomycota</taxon>
        <taxon>Agaricomycotina</taxon>
        <taxon>Agaricomycetes</taxon>
        <taxon>Polyporales</taxon>
        <taxon>Phanerochaetaceae</taxon>
        <taxon>Phanerochaete</taxon>
    </lineage>
</organism>
<sequence length="218" mass="24703">MLDPTQLADKLYYYITQHQVAADVICSDLIRRDRALNTVDQTASLGIPGVTPLFGPTRTVSNEEVDGIIAQYDRMLAHEPRTYKDFFHRLQYAAAAAMFFLLHKVTPAVSHDRSCFKQYSTQMAKLHWIFHAHRAAMFAIPTSGLINRPQAISLLGNIHQLLARRFIIHASNPRQAWKITTCKHTADSILYGATFEDTAMELTEEELVDTMVQSQLVN</sequence>
<dbReference type="Proteomes" id="UP000008370">
    <property type="component" value="Unassembled WGS sequence"/>
</dbReference>